<dbReference type="NCBIfam" id="TIGR04412">
    <property type="entry name" value="T2SS_GspM_XcpZ"/>
    <property type="match status" value="1"/>
</dbReference>
<evidence type="ECO:0000256" key="1">
    <source>
        <dbReference type="SAM" id="Phobius"/>
    </source>
</evidence>
<keyword evidence="1" id="KW-0812">Transmembrane</keyword>
<reference evidence="2 3" key="1">
    <citation type="submission" date="2018-08" db="EMBL/GenBank/DDBJ databases">
        <title>Recombination of ecologically and evolutionarily significant loci maintains genetic cohesion in the Pseudomonas syringae species complex.</title>
        <authorList>
            <person name="Dillon M."/>
            <person name="Thakur S."/>
            <person name="Almeida R.N.D."/>
            <person name="Weir B.S."/>
            <person name="Guttman D.S."/>
        </authorList>
    </citation>
    <scope>NUCLEOTIDE SEQUENCE [LARGE SCALE GENOMIC DNA]</scope>
    <source>
        <strain evidence="2 3">ICMP 3353</strain>
    </source>
</reference>
<organism evidence="2 3">
    <name type="scientific">Pseudomonas cichorii</name>
    <dbReference type="NCBI Taxonomy" id="36746"/>
    <lineage>
        <taxon>Bacteria</taxon>
        <taxon>Pseudomonadati</taxon>
        <taxon>Pseudomonadota</taxon>
        <taxon>Gammaproteobacteria</taxon>
        <taxon>Pseudomonadales</taxon>
        <taxon>Pseudomonadaceae</taxon>
        <taxon>Pseudomonas</taxon>
    </lineage>
</organism>
<sequence length="145" mass="16006">MNGLFLRASSAFAALPPARRYALLAGWVMVLTLLLVLIGRPLLAWGKELRQWPLLAQQAQALSPGPAFSGEYWQALASARGLVLTRVEQRGDIWQLQGELTRAETLAQVLRSIQEQGGRPLRWSLEQGHQGLVFSLDVGRSEGHP</sequence>
<dbReference type="InterPro" id="IPR030927">
    <property type="entry name" value="T2SS_GspM_XcpZ"/>
</dbReference>
<proteinExistence type="predicted"/>
<gene>
    <name evidence="2" type="ORF">ALQ04_02929</name>
</gene>
<dbReference type="Proteomes" id="UP000277236">
    <property type="component" value="Unassembled WGS sequence"/>
</dbReference>
<dbReference type="AlphaFoldDB" id="A0A3M4LQP3"/>
<feature type="transmembrane region" description="Helical" evidence="1">
    <location>
        <begin position="20"/>
        <end position="43"/>
    </location>
</feature>
<name>A0A3M4LQP3_PSECI</name>
<evidence type="ECO:0000313" key="3">
    <source>
        <dbReference type="Proteomes" id="UP000277236"/>
    </source>
</evidence>
<evidence type="ECO:0000313" key="2">
    <source>
        <dbReference type="EMBL" id="RMQ43700.1"/>
    </source>
</evidence>
<comment type="caution">
    <text evidence="2">The sequence shown here is derived from an EMBL/GenBank/DDBJ whole genome shotgun (WGS) entry which is preliminary data.</text>
</comment>
<dbReference type="RefSeq" id="WP_122317022.1">
    <property type="nucleotide sequence ID" value="NZ_RBRE01000064.1"/>
</dbReference>
<accession>A0A3M4LQP3</accession>
<protein>
    <submittedName>
        <fullName evidence="2">Uncharacterized protein</fullName>
    </submittedName>
</protein>
<keyword evidence="1" id="KW-1133">Transmembrane helix</keyword>
<keyword evidence="1" id="KW-0472">Membrane</keyword>
<dbReference type="OrthoDB" id="7015071at2"/>
<dbReference type="EMBL" id="RBRE01000064">
    <property type="protein sequence ID" value="RMQ43700.1"/>
    <property type="molecule type" value="Genomic_DNA"/>
</dbReference>